<evidence type="ECO:0000256" key="5">
    <source>
        <dbReference type="ARBA" id="ARBA00022756"/>
    </source>
</evidence>
<dbReference type="GO" id="GO:0005524">
    <property type="term" value="F:ATP binding"/>
    <property type="evidence" value="ECO:0007669"/>
    <property type="project" value="UniProtKB-UniRule"/>
</dbReference>
<reference evidence="10 11" key="2">
    <citation type="submission" date="2017-07" db="EMBL/GenBank/DDBJ databases">
        <title>Candidatus Dactylopiibacterium carminicum, a nitrogen-fixing symbiont of the cochineal insect Dactylopius coccus and Dactylopius opuntiae (Hemiptera: Coccoidea: Dactylopiidae).</title>
        <authorList>
            <person name="Vera A."/>
        </authorList>
    </citation>
    <scope>NUCLEOTIDE SEQUENCE [LARGE SCALE GENOMIC DNA]</scope>
    <source>
        <strain evidence="10 11">NFDCM</strain>
    </source>
</reference>
<evidence type="ECO:0000313" key="9">
    <source>
        <dbReference type="EMBL" id="KAF7599649.1"/>
    </source>
</evidence>
<dbReference type="FunFam" id="3.40.50.300:FF:000292">
    <property type="entry name" value="ATP-dependent dethiobiotin synthetase BioD"/>
    <property type="match status" value="1"/>
</dbReference>
<dbReference type="Gene3D" id="3.40.50.300">
    <property type="entry name" value="P-loop containing nucleotide triphosphate hydrolases"/>
    <property type="match status" value="1"/>
</dbReference>
<name>A0A272EU09_9RHOO</name>
<dbReference type="GO" id="GO:0042803">
    <property type="term" value="F:protein homodimerization activity"/>
    <property type="evidence" value="ECO:0007669"/>
    <property type="project" value="UniProtKB-ARBA"/>
</dbReference>
<dbReference type="RefSeq" id="WP_095524126.1">
    <property type="nucleotide sequence ID" value="NZ_MDUX01000016.1"/>
</dbReference>
<feature type="active site" evidence="8">
    <location>
        <position position="38"/>
    </location>
</feature>
<dbReference type="EMBL" id="NMRN01000015">
    <property type="protein sequence ID" value="PAS93573.1"/>
    <property type="molecule type" value="Genomic_DNA"/>
</dbReference>
<dbReference type="PANTHER" id="PTHR43210">
    <property type="entry name" value="DETHIOBIOTIN SYNTHETASE"/>
    <property type="match status" value="1"/>
</dbReference>
<comment type="function">
    <text evidence="8">Catalyzes a mechanistically unusual reaction, the ATP-dependent insertion of CO2 between the N7 and N8 nitrogen atoms of 7,8-diaminopelargonic acid (DAPA, also called 7,8-diammoniononanoate) to form a ureido ring.</text>
</comment>
<evidence type="ECO:0000256" key="2">
    <source>
        <dbReference type="ARBA" id="ARBA00022598"/>
    </source>
</evidence>
<keyword evidence="5 8" id="KW-0093">Biotin biosynthesis</keyword>
<dbReference type="PANTHER" id="PTHR43210:SF5">
    <property type="entry name" value="DETHIOBIOTIN SYNTHETASE"/>
    <property type="match status" value="1"/>
</dbReference>
<keyword evidence="4 8" id="KW-0547">Nucleotide-binding</keyword>
<dbReference type="HAMAP" id="MF_00336">
    <property type="entry name" value="BioD"/>
    <property type="match status" value="1"/>
</dbReference>
<feature type="binding site" evidence="8">
    <location>
        <begin position="13"/>
        <end position="18"/>
    </location>
    <ligand>
        <name>ATP</name>
        <dbReference type="ChEBI" id="CHEBI:30616"/>
    </ligand>
</feature>
<keyword evidence="2 8" id="KW-0436">Ligase</keyword>
<comment type="subunit">
    <text evidence="8">Homodimer.</text>
</comment>
<comment type="caution">
    <text evidence="8">Lacks conserved residue(s) required for the propagation of feature annotation.</text>
</comment>
<dbReference type="InterPro" id="IPR004472">
    <property type="entry name" value="DTB_synth_BioD"/>
</dbReference>
<evidence type="ECO:0000256" key="8">
    <source>
        <dbReference type="HAMAP-Rule" id="MF_00336"/>
    </source>
</evidence>
<dbReference type="Pfam" id="PF13500">
    <property type="entry name" value="AAA_26"/>
    <property type="match status" value="1"/>
</dbReference>
<comment type="pathway">
    <text evidence="8">Cofactor biosynthesis; biotin biosynthesis; biotin from 7,8-diaminononanoate: step 1/2.</text>
</comment>
<evidence type="ECO:0000256" key="4">
    <source>
        <dbReference type="ARBA" id="ARBA00022741"/>
    </source>
</evidence>
<dbReference type="AlphaFoldDB" id="A0A272EU09"/>
<dbReference type="UniPathway" id="UPA00078">
    <property type="reaction ID" value="UER00161"/>
</dbReference>
<feature type="binding site" evidence="8">
    <location>
        <begin position="205"/>
        <end position="207"/>
    </location>
    <ligand>
        <name>ATP</name>
        <dbReference type="ChEBI" id="CHEBI:30616"/>
    </ligand>
</feature>
<dbReference type="OrthoDB" id="9802097at2"/>
<dbReference type="CDD" id="cd03109">
    <property type="entry name" value="DTBS"/>
    <property type="match status" value="1"/>
</dbReference>
<feature type="binding site" evidence="8">
    <location>
        <position position="17"/>
    </location>
    <ligand>
        <name>Mg(2+)</name>
        <dbReference type="ChEBI" id="CHEBI:18420"/>
    </ligand>
</feature>
<dbReference type="GO" id="GO:0004141">
    <property type="term" value="F:dethiobiotin synthase activity"/>
    <property type="evidence" value="ECO:0007669"/>
    <property type="project" value="UniProtKB-UniRule"/>
</dbReference>
<evidence type="ECO:0000256" key="6">
    <source>
        <dbReference type="ARBA" id="ARBA00022840"/>
    </source>
</evidence>
<comment type="caution">
    <text evidence="10">The sequence shown here is derived from an EMBL/GenBank/DDBJ whole genome shotgun (WGS) entry which is preliminary data.</text>
</comment>
<comment type="cofactor">
    <cofactor evidence="8">
        <name>Mg(2+)</name>
        <dbReference type="ChEBI" id="CHEBI:18420"/>
    </cofactor>
</comment>
<evidence type="ECO:0000256" key="3">
    <source>
        <dbReference type="ARBA" id="ARBA00022723"/>
    </source>
</evidence>
<keyword evidence="12" id="KW-1185">Reference proteome</keyword>
<dbReference type="EC" id="6.3.3.3" evidence="8"/>
<dbReference type="Proteomes" id="UP000216107">
    <property type="component" value="Unassembled WGS sequence"/>
</dbReference>
<dbReference type="SUPFAM" id="SSF52540">
    <property type="entry name" value="P-loop containing nucleoside triphosphate hydrolases"/>
    <property type="match status" value="1"/>
</dbReference>
<dbReference type="GO" id="GO:0000287">
    <property type="term" value="F:magnesium ion binding"/>
    <property type="evidence" value="ECO:0007669"/>
    <property type="project" value="UniProtKB-UniRule"/>
</dbReference>
<evidence type="ECO:0000256" key="7">
    <source>
        <dbReference type="ARBA" id="ARBA00022842"/>
    </source>
</evidence>
<organism evidence="10 11">
    <name type="scientific">Candidatus Dactylopiibacterium carminicum</name>
    <dbReference type="NCBI Taxonomy" id="857335"/>
    <lineage>
        <taxon>Bacteria</taxon>
        <taxon>Pseudomonadati</taxon>
        <taxon>Pseudomonadota</taxon>
        <taxon>Betaproteobacteria</taxon>
        <taxon>Rhodocyclales</taxon>
        <taxon>Rhodocyclaceae</taxon>
        <taxon>Candidatus Dactylopiibacterium</taxon>
    </lineage>
</organism>
<comment type="subcellular location">
    <subcellularLocation>
        <location evidence="8">Cytoplasm</location>
    </subcellularLocation>
</comment>
<comment type="catalytic activity">
    <reaction evidence="8">
        <text>(7R,8S)-7,8-diammoniononanoate + CO2 + ATP = (4R,5S)-dethiobiotin + ADP + phosphate + 3 H(+)</text>
        <dbReference type="Rhea" id="RHEA:15805"/>
        <dbReference type="ChEBI" id="CHEBI:15378"/>
        <dbReference type="ChEBI" id="CHEBI:16526"/>
        <dbReference type="ChEBI" id="CHEBI:30616"/>
        <dbReference type="ChEBI" id="CHEBI:43474"/>
        <dbReference type="ChEBI" id="CHEBI:149469"/>
        <dbReference type="ChEBI" id="CHEBI:149473"/>
        <dbReference type="ChEBI" id="CHEBI:456216"/>
        <dbReference type="EC" id="6.3.3.3"/>
    </reaction>
</comment>
<dbReference type="NCBIfam" id="TIGR00347">
    <property type="entry name" value="bioD"/>
    <property type="match status" value="1"/>
</dbReference>
<evidence type="ECO:0000313" key="12">
    <source>
        <dbReference type="Proteomes" id="UP000623509"/>
    </source>
</evidence>
<reference evidence="9 12" key="1">
    <citation type="submission" date="2016-08" db="EMBL/GenBank/DDBJ databases">
        <title>Candidatus Dactylopiibacterium carminicum genome sequence.</title>
        <authorList>
            <person name="Ramirez-Puebla S.T."/>
            <person name="Ormeno-Orrillo E."/>
            <person name="Vera-Ponce De Leon A."/>
            <person name="Luis L."/>
            <person name="Sanchez-Flores A."/>
            <person name="Monica R."/>
            <person name="Martinez-Romero E."/>
        </authorList>
    </citation>
    <scope>NUCLEOTIDE SEQUENCE [LARGE SCALE GENOMIC DNA]</scope>
    <source>
        <strain evidence="9">END1</strain>
    </source>
</reference>
<comment type="similarity">
    <text evidence="8">Belongs to the dethiobiotin synthetase family.</text>
</comment>
<keyword evidence="7 8" id="KW-0460">Magnesium</keyword>
<dbReference type="PIRSF" id="PIRSF006755">
    <property type="entry name" value="DTB_synth"/>
    <property type="match status" value="1"/>
</dbReference>
<evidence type="ECO:0000313" key="10">
    <source>
        <dbReference type="EMBL" id="PAS93573.1"/>
    </source>
</evidence>
<feature type="binding site" evidence="8">
    <location>
        <begin position="176"/>
        <end position="177"/>
    </location>
    <ligand>
        <name>ATP</name>
        <dbReference type="ChEBI" id="CHEBI:30616"/>
    </ligand>
</feature>
<dbReference type="Proteomes" id="UP000623509">
    <property type="component" value="Unassembled WGS sequence"/>
</dbReference>
<feature type="binding site" evidence="8">
    <location>
        <begin position="116"/>
        <end position="119"/>
    </location>
    <ligand>
        <name>ATP</name>
        <dbReference type="ChEBI" id="CHEBI:30616"/>
    </ligand>
</feature>
<accession>A0A272EU09</accession>
<evidence type="ECO:0000256" key="1">
    <source>
        <dbReference type="ARBA" id="ARBA00022490"/>
    </source>
</evidence>
<dbReference type="EMBL" id="MDUX01000016">
    <property type="protein sequence ID" value="KAF7599649.1"/>
    <property type="molecule type" value="Genomic_DNA"/>
</dbReference>
<feature type="binding site" evidence="8">
    <location>
        <position position="55"/>
    </location>
    <ligand>
        <name>Mg(2+)</name>
        <dbReference type="ChEBI" id="CHEBI:18420"/>
    </ligand>
</feature>
<feature type="binding site" evidence="8">
    <location>
        <position position="55"/>
    </location>
    <ligand>
        <name>ATP</name>
        <dbReference type="ChEBI" id="CHEBI:30616"/>
    </ligand>
</feature>
<keyword evidence="6 8" id="KW-0067">ATP-binding</keyword>
<gene>
    <name evidence="8 10" type="primary">bioD</name>
    <name evidence="9" type="ORF">BGI27_06645</name>
    <name evidence="10" type="ORF">CGU29_07180</name>
</gene>
<keyword evidence="3 8" id="KW-0479">Metal-binding</keyword>
<dbReference type="GO" id="GO:0009102">
    <property type="term" value="P:biotin biosynthetic process"/>
    <property type="evidence" value="ECO:0007669"/>
    <property type="project" value="UniProtKB-UniRule"/>
</dbReference>
<feature type="binding site" evidence="8">
    <location>
        <position position="116"/>
    </location>
    <ligand>
        <name>Mg(2+)</name>
        <dbReference type="ChEBI" id="CHEBI:18420"/>
    </ligand>
</feature>
<dbReference type="GO" id="GO:0005829">
    <property type="term" value="C:cytosol"/>
    <property type="evidence" value="ECO:0007669"/>
    <property type="project" value="TreeGrafter"/>
</dbReference>
<sequence length="239" mass="25577">MQQAFFLTGTDTEIGKTFASCALLHAWRSQGYRAVGYKPVAAGAEWLEERWSNEDARRLQQAGSPGFTLAEINPICLQAAVAPHIAAREEGRSIEQAEILTGFSALQPHAERIVVEGVGGFRVPLGENFDSADLAQSLRLPIILVVGLRLGCINHALLTAEAITARGLPLAGWIGNTLSPRMMRLEENLATLQTLLPAPCLGILPFVETGDAALAASHLRLEKLHSPTTSTPGGGVKRN</sequence>
<dbReference type="InterPro" id="IPR027417">
    <property type="entry name" value="P-loop_NTPase"/>
</dbReference>
<proteinExistence type="inferred from homology"/>
<protein>
    <recommendedName>
        <fullName evidence="8">ATP-dependent dethiobiotin synthetase BioD</fullName>
        <ecNumber evidence="8">6.3.3.3</ecNumber>
    </recommendedName>
    <alternativeName>
        <fullName evidence="8">DTB synthetase</fullName>
        <shortName evidence="8">DTBS</shortName>
    </alternativeName>
    <alternativeName>
        <fullName evidence="8">Dethiobiotin synthase</fullName>
    </alternativeName>
</protein>
<evidence type="ECO:0000313" key="11">
    <source>
        <dbReference type="Proteomes" id="UP000216107"/>
    </source>
</evidence>
<keyword evidence="1 8" id="KW-0963">Cytoplasm</keyword>